<keyword evidence="3" id="KW-0256">Endoplasmic reticulum</keyword>
<dbReference type="EMBL" id="JAODUO010003709">
    <property type="protein sequence ID" value="KAK2146276.1"/>
    <property type="molecule type" value="Genomic_DNA"/>
</dbReference>
<gene>
    <name evidence="8" type="ORF">NP493_3721g00000</name>
</gene>
<evidence type="ECO:0000313" key="9">
    <source>
        <dbReference type="Proteomes" id="UP001209878"/>
    </source>
</evidence>
<evidence type="ECO:0000256" key="5">
    <source>
        <dbReference type="PIRSR" id="PIRSR601382-2"/>
    </source>
</evidence>
<feature type="compositionally biased region" description="Basic and acidic residues" evidence="7">
    <location>
        <begin position="249"/>
        <end position="259"/>
    </location>
</feature>
<proteinExistence type="inferred from homology"/>
<comment type="caution">
    <text evidence="8">The sequence shown here is derived from an EMBL/GenBank/DDBJ whole genome shotgun (WGS) entry which is preliminary data.</text>
</comment>
<dbReference type="GO" id="GO:0044322">
    <property type="term" value="C:endoplasmic reticulum quality control compartment"/>
    <property type="evidence" value="ECO:0007669"/>
    <property type="project" value="GOC"/>
</dbReference>
<dbReference type="InterPro" id="IPR036026">
    <property type="entry name" value="Seven-hairpin_glycosidases"/>
</dbReference>
<comment type="cofactor">
    <cofactor evidence="5">
        <name>Ca(2+)</name>
        <dbReference type="ChEBI" id="CHEBI:29108"/>
    </cofactor>
</comment>
<evidence type="ECO:0000256" key="7">
    <source>
        <dbReference type="SAM" id="MobiDB-lite"/>
    </source>
</evidence>
<dbReference type="Gene3D" id="1.50.10.10">
    <property type="match status" value="1"/>
</dbReference>
<keyword evidence="4" id="KW-0325">Glycoprotein</keyword>
<evidence type="ECO:0000256" key="1">
    <source>
        <dbReference type="ARBA" id="ARBA00004240"/>
    </source>
</evidence>
<reference evidence="8" key="1">
    <citation type="journal article" date="2023" name="Mol. Biol. Evol.">
        <title>Third-Generation Sequencing Reveals the Adaptive Role of the Epigenome in Three Deep-Sea Polychaetes.</title>
        <authorList>
            <person name="Perez M."/>
            <person name="Aroh O."/>
            <person name="Sun Y."/>
            <person name="Lan Y."/>
            <person name="Juniper S.K."/>
            <person name="Young C.R."/>
            <person name="Angers B."/>
            <person name="Qian P.Y."/>
        </authorList>
    </citation>
    <scope>NUCLEOTIDE SEQUENCE</scope>
    <source>
        <strain evidence="8">R07B-5</strain>
    </source>
</reference>
<dbReference type="PANTHER" id="PTHR45679">
    <property type="entry name" value="ER DEGRADATION-ENHANCING ALPHA-MANNOSIDASE-LIKE PROTEIN 2"/>
    <property type="match status" value="1"/>
</dbReference>
<protein>
    <recommendedName>
        <fullName evidence="6">alpha-1,2-Mannosidase</fullName>
        <ecNumber evidence="6">3.2.1.-</ecNumber>
    </recommendedName>
</protein>
<feature type="region of interest" description="Disordered" evidence="7">
    <location>
        <begin position="205"/>
        <end position="290"/>
    </location>
</feature>
<dbReference type="Pfam" id="PF01532">
    <property type="entry name" value="Glyco_hydro_47"/>
    <property type="match status" value="1"/>
</dbReference>
<keyword evidence="6" id="KW-0378">Hydrolase</keyword>
<dbReference type="GO" id="GO:0005509">
    <property type="term" value="F:calcium ion binding"/>
    <property type="evidence" value="ECO:0007669"/>
    <property type="project" value="InterPro"/>
</dbReference>
<dbReference type="PRINTS" id="PR00747">
    <property type="entry name" value="GLYHDRLASE47"/>
</dbReference>
<dbReference type="Proteomes" id="UP001209878">
    <property type="component" value="Unassembled WGS sequence"/>
</dbReference>
<dbReference type="PANTHER" id="PTHR45679:SF6">
    <property type="entry name" value="ER DEGRADATION-ENHANCING ALPHA-MANNOSIDASE-LIKE PROTEIN 2"/>
    <property type="match status" value="1"/>
</dbReference>
<evidence type="ECO:0000313" key="8">
    <source>
        <dbReference type="EMBL" id="KAK2146276.1"/>
    </source>
</evidence>
<evidence type="ECO:0000256" key="3">
    <source>
        <dbReference type="ARBA" id="ARBA00022824"/>
    </source>
</evidence>
<dbReference type="GO" id="GO:0005975">
    <property type="term" value="P:carbohydrate metabolic process"/>
    <property type="evidence" value="ECO:0007669"/>
    <property type="project" value="InterPro"/>
</dbReference>
<comment type="similarity">
    <text evidence="2 6">Belongs to the glycosyl hydrolase 47 family.</text>
</comment>
<evidence type="ECO:0000256" key="6">
    <source>
        <dbReference type="RuleBase" id="RU361193"/>
    </source>
</evidence>
<keyword evidence="6" id="KW-0326">Glycosidase</keyword>
<feature type="compositionally biased region" description="Polar residues" evidence="7">
    <location>
        <begin position="223"/>
        <end position="248"/>
    </location>
</feature>
<dbReference type="InterPro" id="IPR044674">
    <property type="entry name" value="EDEM1/2/3"/>
</dbReference>
<feature type="compositionally biased region" description="Polar residues" evidence="7">
    <location>
        <begin position="260"/>
        <end position="270"/>
    </location>
</feature>
<feature type="binding site" evidence="5">
    <location>
        <position position="113"/>
    </location>
    <ligand>
        <name>Ca(2+)</name>
        <dbReference type="ChEBI" id="CHEBI:29108"/>
    </ligand>
</feature>
<evidence type="ECO:0000256" key="4">
    <source>
        <dbReference type="ARBA" id="ARBA00023180"/>
    </source>
</evidence>
<dbReference type="InterPro" id="IPR001382">
    <property type="entry name" value="Glyco_hydro_47"/>
</dbReference>
<comment type="subcellular location">
    <subcellularLocation>
        <location evidence="1">Endoplasmic reticulum</location>
    </subcellularLocation>
</comment>
<dbReference type="SUPFAM" id="SSF48225">
    <property type="entry name" value="Seven-hairpin glycosidases"/>
    <property type="match status" value="1"/>
</dbReference>
<name>A0AAD9MWB9_RIDPI</name>
<keyword evidence="5" id="KW-0106">Calcium</keyword>
<evidence type="ECO:0000256" key="2">
    <source>
        <dbReference type="ARBA" id="ARBA00007658"/>
    </source>
</evidence>
<dbReference type="GO" id="GO:0016020">
    <property type="term" value="C:membrane"/>
    <property type="evidence" value="ECO:0007669"/>
    <property type="project" value="InterPro"/>
</dbReference>
<dbReference type="GO" id="GO:0004571">
    <property type="term" value="F:mannosyl-oligosaccharide 1,2-alpha-mannosidase activity"/>
    <property type="evidence" value="ECO:0007669"/>
    <property type="project" value="InterPro"/>
</dbReference>
<sequence>MREAYPLRPELIESTMYLYQATKDPFLLEVGIDILESIEHSAKTKCGYASVKDVRDHKLENRMESFFLAETTKYLYLLFDTDNFIHNTGAQGTVVMTTKGECVLDAGGYVFNTEAHPIDTAALYCCSAEKTADDDSVGEMHDNIDLLELLQLDDVDDIRDIENDLDSIKRENTRRQNRKKMKLKVPFSDEVLKKAEVLNDVDEVEAEDANIDDDETVVEKLNSDSIDSSSQQYWYQTKSTPQDSYSEYSNDKRSPETKTKLQPPTDTTSSTEDEKATESSTQPIDWTHDNAQHFPGRLFTCPAQPFHSRLSVYGEMFVDD</sequence>
<keyword evidence="9" id="KW-1185">Reference proteome</keyword>
<dbReference type="GO" id="GO:1904380">
    <property type="term" value="P:endoplasmic reticulum mannose trimming"/>
    <property type="evidence" value="ECO:0007669"/>
    <property type="project" value="InterPro"/>
</dbReference>
<feature type="compositionally biased region" description="Acidic residues" evidence="7">
    <location>
        <begin position="205"/>
        <end position="216"/>
    </location>
</feature>
<dbReference type="AlphaFoldDB" id="A0AAD9MWB9"/>
<organism evidence="8 9">
    <name type="scientific">Ridgeia piscesae</name>
    <name type="common">Tubeworm</name>
    <dbReference type="NCBI Taxonomy" id="27915"/>
    <lineage>
        <taxon>Eukaryota</taxon>
        <taxon>Metazoa</taxon>
        <taxon>Spiralia</taxon>
        <taxon>Lophotrochozoa</taxon>
        <taxon>Annelida</taxon>
        <taxon>Polychaeta</taxon>
        <taxon>Sedentaria</taxon>
        <taxon>Canalipalpata</taxon>
        <taxon>Sabellida</taxon>
        <taxon>Siboglinidae</taxon>
        <taxon>Ridgeia</taxon>
    </lineage>
</organism>
<dbReference type="EC" id="3.2.1.-" evidence="6"/>
<accession>A0AAD9MWB9</accession>
<dbReference type="InterPro" id="IPR012341">
    <property type="entry name" value="6hp_glycosidase-like_sf"/>
</dbReference>
<keyword evidence="5" id="KW-0479">Metal-binding</keyword>